<dbReference type="PANTHER" id="PTHR11274">
    <property type="entry name" value="RAD25/XP-B DNA REPAIR HELICASE"/>
    <property type="match status" value="1"/>
</dbReference>
<keyword evidence="3 8" id="KW-0347">Helicase</keyword>
<dbReference type="Pfam" id="PF22548">
    <property type="entry name" value="AEP-TOTE"/>
    <property type="match status" value="1"/>
</dbReference>
<accession>A0A2S9T102</accession>
<evidence type="ECO:0000256" key="5">
    <source>
        <dbReference type="SAM" id="Coils"/>
    </source>
</evidence>
<dbReference type="InterPro" id="IPR054347">
    <property type="entry name" value="TOTE_primase"/>
</dbReference>
<evidence type="ECO:0000313" key="9">
    <source>
        <dbReference type="Proteomes" id="UP000238281"/>
    </source>
</evidence>
<dbReference type="GO" id="GO:0016787">
    <property type="term" value="F:hydrolase activity"/>
    <property type="evidence" value="ECO:0007669"/>
    <property type="project" value="UniProtKB-KW"/>
</dbReference>
<sequence length="732" mass="84076">MNLFELREKLKYLESERINLDNEILKTKREIEKLSPFSKEQKIELFKSLFIGRYDVFAKYWISSDGLKKGYSPTTYTFKGNDYIPISNEIIQQHLQGKIRLGTYVVVNQNMAKFLVIDLDKTSFIEDSKAINKISLSLGLKPLFELSKSGNGIHIWYFFELPIKAKDARKLGDIIITKAMDSSSGIDMTSYDRMFPNQDFVSPDALGNLVALPLHYGSRYENKTVFIDINTMQPFENQWEILQNISKISFYQVAAILKEHLLNSNNDENLIPWEIKQEKPLVFPKITKAILYDALYIEKQNLSKEVLNKLQRLSSFSNPEFFVLQNLRKSTFNTPRIITSFDINEKYIIVPRGFTQKIINLFNSNKAQLTIEDKRFIKSIHKLNFTLTLKDEQKLALGKILVQDYSILIAPPGFGKTAIAAAVIEKRKVNTLILVNKSNLLDQWIERLCEYFQIDIKTIGKLGNGKKKLNSSLDIATLQSLKNKPELIEEYSQIIIDEVHHIPAVSFEVPLKRFKGKFILGLSATPARQDGMHPIMFMQCGEIAYESKKEIKKVHTLKTVISTFEALSDDFSLILNEMVENFDRNNLIISEIEKLKDRNILVLSERIEHLNILYHLLDAKKIKSTLIHGGLKSKMKKEFLKEANSSSIILSTSSFIGEGIDFSHLDAIVLAMPISYWGRIVQYLGRIGRNGQDCVAIDFFDENTPILRSSFHKRQRGYKKMGYVPTNGKGLF</sequence>
<evidence type="ECO:0000256" key="3">
    <source>
        <dbReference type="ARBA" id="ARBA00022806"/>
    </source>
</evidence>
<reference evidence="8 9" key="1">
    <citation type="submission" date="2017-09" db="EMBL/GenBank/DDBJ databases">
        <title>Reassesment of A. cryaerophilus.</title>
        <authorList>
            <person name="Perez-Cataluna A."/>
            <person name="Collado L."/>
            <person name="Salgado O."/>
            <person name="Lefinanco V."/>
            <person name="Figueras M.J."/>
        </authorList>
    </citation>
    <scope>NUCLEOTIDE SEQUENCE [LARGE SCALE GENOMIC DNA]</scope>
    <source>
        <strain evidence="8 9">LMG 10210</strain>
    </source>
</reference>
<feature type="coiled-coil region" evidence="5">
    <location>
        <begin position="3"/>
        <end position="30"/>
    </location>
</feature>
<keyword evidence="4" id="KW-0067">ATP-binding</keyword>
<organism evidence="8 9">
    <name type="scientific">Aliarcobacter cryaerophilus</name>
    <dbReference type="NCBI Taxonomy" id="28198"/>
    <lineage>
        <taxon>Bacteria</taxon>
        <taxon>Pseudomonadati</taxon>
        <taxon>Campylobacterota</taxon>
        <taxon>Epsilonproteobacteria</taxon>
        <taxon>Campylobacterales</taxon>
        <taxon>Arcobacteraceae</taxon>
        <taxon>Aliarcobacter</taxon>
    </lineage>
</organism>
<dbReference type="InterPro" id="IPR006935">
    <property type="entry name" value="Helicase/UvrB_N"/>
</dbReference>
<dbReference type="InterPro" id="IPR050615">
    <property type="entry name" value="ATP-dep_DNA_Helicase"/>
</dbReference>
<gene>
    <name evidence="8" type="ORF">CJ673_10550</name>
</gene>
<evidence type="ECO:0000256" key="2">
    <source>
        <dbReference type="ARBA" id="ARBA00022801"/>
    </source>
</evidence>
<proteinExistence type="predicted"/>
<dbReference type="PANTHER" id="PTHR11274:SF0">
    <property type="entry name" value="GENERAL TRANSCRIPTION AND DNA REPAIR FACTOR IIH HELICASE SUBUNIT XPB"/>
    <property type="match status" value="1"/>
</dbReference>
<comment type="caution">
    <text evidence="8">The sequence shown here is derived from an EMBL/GenBank/DDBJ whole genome shotgun (WGS) entry which is preliminary data.</text>
</comment>
<evidence type="ECO:0000259" key="6">
    <source>
        <dbReference type="PROSITE" id="PS51192"/>
    </source>
</evidence>
<dbReference type="Gene3D" id="3.40.50.300">
    <property type="entry name" value="P-loop containing nucleotide triphosphate hydrolases"/>
    <property type="match status" value="2"/>
</dbReference>
<dbReference type="Proteomes" id="UP000238281">
    <property type="component" value="Unassembled WGS sequence"/>
</dbReference>
<dbReference type="Pfam" id="PF00271">
    <property type="entry name" value="Helicase_C"/>
    <property type="match status" value="1"/>
</dbReference>
<feature type="domain" description="Helicase C-terminal" evidence="7">
    <location>
        <begin position="587"/>
        <end position="732"/>
    </location>
</feature>
<name>A0A2S9T102_9BACT</name>
<dbReference type="CDD" id="cd17926">
    <property type="entry name" value="DEXHc_RE"/>
    <property type="match status" value="1"/>
</dbReference>
<evidence type="ECO:0000259" key="7">
    <source>
        <dbReference type="PROSITE" id="PS51194"/>
    </source>
</evidence>
<dbReference type="RefSeq" id="WP_105916123.1">
    <property type="nucleotide sequence ID" value="NZ_NXGE01000011.1"/>
</dbReference>
<protein>
    <submittedName>
        <fullName evidence="8">Helicase</fullName>
    </submittedName>
</protein>
<dbReference type="InterPro" id="IPR014001">
    <property type="entry name" value="Helicase_ATP-bd"/>
</dbReference>
<dbReference type="SMART" id="SM00487">
    <property type="entry name" value="DEXDc"/>
    <property type="match status" value="1"/>
</dbReference>
<evidence type="ECO:0000313" key="8">
    <source>
        <dbReference type="EMBL" id="PRM92518.1"/>
    </source>
</evidence>
<dbReference type="GO" id="GO:0004386">
    <property type="term" value="F:helicase activity"/>
    <property type="evidence" value="ECO:0007669"/>
    <property type="project" value="UniProtKB-KW"/>
</dbReference>
<evidence type="ECO:0000256" key="1">
    <source>
        <dbReference type="ARBA" id="ARBA00022741"/>
    </source>
</evidence>
<dbReference type="GO" id="GO:0003677">
    <property type="term" value="F:DNA binding"/>
    <property type="evidence" value="ECO:0007669"/>
    <property type="project" value="InterPro"/>
</dbReference>
<dbReference type="InterPro" id="IPR027417">
    <property type="entry name" value="P-loop_NTPase"/>
</dbReference>
<dbReference type="PROSITE" id="PS51194">
    <property type="entry name" value="HELICASE_CTER"/>
    <property type="match status" value="1"/>
</dbReference>
<keyword evidence="5" id="KW-0175">Coiled coil</keyword>
<dbReference type="CDD" id="cd18785">
    <property type="entry name" value="SF2_C"/>
    <property type="match status" value="1"/>
</dbReference>
<dbReference type="InterPro" id="IPR001650">
    <property type="entry name" value="Helicase_C-like"/>
</dbReference>
<dbReference type="PROSITE" id="PS51192">
    <property type="entry name" value="HELICASE_ATP_BIND_1"/>
    <property type="match status" value="1"/>
</dbReference>
<keyword evidence="1" id="KW-0547">Nucleotide-binding</keyword>
<dbReference type="AlphaFoldDB" id="A0A2S9T102"/>
<keyword evidence="2" id="KW-0378">Hydrolase</keyword>
<dbReference type="GO" id="GO:0005524">
    <property type="term" value="F:ATP binding"/>
    <property type="evidence" value="ECO:0007669"/>
    <property type="project" value="UniProtKB-KW"/>
</dbReference>
<dbReference type="SMART" id="SM00490">
    <property type="entry name" value="HELICc"/>
    <property type="match status" value="1"/>
</dbReference>
<evidence type="ECO:0000256" key="4">
    <source>
        <dbReference type="ARBA" id="ARBA00022840"/>
    </source>
</evidence>
<feature type="domain" description="Helicase ATP-binding" evidence="6">
    <location>
        <begin position="397"/>
        <end position="526"/>
    </location>
</feature>
<dbReference type="EMBL" id="NXGE01000011">
    <property type="protein sequence ID" value="PRM92518.1"/>
    <property type="molecule type" value="Genomic_DNA"/>
</dbReference>
<dbReference type="Pfam" id="PF04851">
    <property type="entry name" value="ResIII"/>
    <property type="match status" value="1"/>
</dbReference>
<dbReference type="SUPFAM" id="SSF52540">
    <property type="entry name" value="P-loop containing nucleoside triphosphate hydrolases"/>
    <property type="match status" value="1"/>
</dbReference>